<name>A0A163PMV4_9BACL</name>
<dbReference type="Gene3D" id="1.10.10.60">
    <property type="entry name" value="Homeodomain-like"/>
    <property type="match status" value="2"/>
</dbReference>
<organism evidence="5 6">
    <name type="scientific">Fictibacillus phosphorivorans</name>
    <dbReference type="NCBI Taxonomy" id="1221500"/>
    <lineage>
        <taxon>Bacteria</taxon>
        <taxon>Bacillati</taxon>
        <taxon>Bacillota</taxon>
        <taxon>Bacilli</taxon>
        <taxon>Bacillales</taxon>
        <taxon>Fictibacillaceae</taxon>
        <taxon>Fictibacillus</taxon>
    </lineage>
</organism>
<dbReference type="PANTHER" id="PTHR43280:SF30">
    <property type="entry name" value="MMSAB OPERON REGULATORY PROTEIN"/>
    <property type="match status" value="1"/>
</dbReference>
<dbReference type="InterPro" id="IPR018062">
    <property type="entry name" value="HTH_AraC-typ_CS"/>
</dbReference>
<protein>
    <submittedName>
        <fullName evidence="5">AraC family transcriptional regulator</fullName>
    </submittedName>
</protein>
<dbReference type="SMART" id="SM00342">
    <property type="entry name" value="HTH_ARAC"/>
    <property type="match status" value="1"/>
</dbReference>
<dbReference type="Pfam" id="PF12833">
    <property type="entry name" value="HTH_18"/>
    <property type="match status" value="1"/>
</dbReference>
<dbReference type="EMBL" id="LRFC01000038">
    <property type="protein sequence ID" value="KZE63746.1"/>
    <property type="molecule type" value="Genomic_DNA"/>
</dbReference>
<keyword evidence="3" id="KW-0804">Transcription</keyword>
<dbReference type="OrthoDB" id="192171at2"/>
<evidence type="ECO:0000313" key="5">
    <source>
        <dbReference type="EMBL" id="KZE63746.1"/>
    </source>
</evidence>
<dbReference type="InterPro" id="IPR009057">
    <property type="entry name" value="Homeodomain-like_sf"/>
</dbReference>
<comment type="caution">
    <text evidence="5">The sequence shown here is derived from an EMBL/GenBank/DDBJ whole genome shotgun (WGS) entry which is preliminary data.</text>
</comment>
<feature type="domain" description="HTH araC/xylS-type" evidence="4">
    <location>
        <begin position="182"/>
        <end position="280"/>
    </location>
</feature>
<dbReference type="PROSITE" id="PS00041">
    <property type="entry name" value="HTH_ARAC_FAMILY_1"/>
    <property type="match status" value="1"/>
</dbReference>
<proteinExistence type="predicted"/>
<gene>
    <name evidence="5" type="ORF">AWM68_11570</name>
</gene>
<evidence type="ECO:0000259" key="4">
    <source>
        <dbReference type="PROSITE" id="PS01124"/>
    </source>
</evidence>
<evidence type="ECO:0000256" key="2">
    <source>
        <dbReference type="ARBA" id="ARBA00023125"/>
    </source>
</evidence>
<sequence>MAEKSTSNYILHASSNQYHWEGNGLLSIKTFSNGKAHYKTNKGYFAVEEGRYLLLNEGPYAISIEERSEVESFCVFFQEHFAGDVLRNMSHSANKLLDDPFNNIPSAAFFEKTYETSNRLMYVLDHLKESASEYTNDLHLLDEQFHLIMEILLMEQTKTFREVGRLDAVHLSTREEIYKRVSIAHEYIRAFYDKRLTLEEIAAISCLSPNHLLRNYSAIYKKTPFQDITERRIAKAILLLKHTDYSMTDITFEIGLNNPVSFSKLFKQHVGLSPLQYRKKVILDKN</sequence>
<evidence type="ECO:0000313" key="6">
    <source>
        <dbReference type="Proteomes" id="UP000076567"/>
    </source>
</evidence>
<keyword evidence="2" id="KW-0238">DNA-binding</keyword>
<dbReference type="PROSITE" id="PS01124">
    <property type="entry name" value="HTH_ARAC_FAMILY_2"/>
    <property type="match status" value="1"/>
</dbReference>
<dbReference type="AlphaFoldDB" id="A0A163PMV4"/>
<keyword evidence="6" id="KW-1185">Reference proteome</keyword>
<reference evidence="6" key="1">
    <citation type="submission" date="2016-01" db="EMBL/GenBank/DDBJ databases">
        <title>Draft genome of Chromobacterium sp. F49.</title>
        <authorList>
            <person name="Hong K.W."/>
        </authorList>
    </citation>
    <scope>NUCLEOTIDE SEQUENCE [LARGE SCALE GENOMIC DNA]</scope>
    <source>
        <strain evidence="6">P7IIIA</strain>
    </source>
</reference>
<dbReference type="RefSeq" id="WP_066244332.1">
    <property type="nucleotide sequence ID" value="NZ_LRFC01000038.1"/>
</dbReference>
<keyword evidence="1" id="KW-0805">Transcription regulation</keyword>
<dbReference type="InterPro" id="IPR018060">
    <property type="entry name" value="HTH_AraC"/>
</dbReference>
<dbReference type="GO" id="GO:0003700">
    <property type="term" value="F:DNA-binding transcription factor activity"/>
    <property type="evidence" value="ECO:0007669"/>
    <property type="project" value="InterPro"/>
</dbReference>
<evidence type="ECO:0000256" key="1">
    <source>
        <dbReference type="ARBA" id="ARBA00023015"/>
    </source>
</evidence>
<dbReference type="Proteomes" id="UP000076567">
    <property type="component" value="Unassembled WGS sequence"/>
</dbReference>
<dbReference type="GO" id="GO:0043565">
    <property type="term" value="F:sequence-specific DNA binding"/>
    <property type="evidence" value="ECO:0007669"/>
    <property type="project" value="InterPro"/>
</dbReference>
<dbReference type="PANTHER" id="PTHR43280">
    <property type="entry name" value="ARAC-FAMILY TRANSCRIPTIONAL REGULATOR"/>
    <property type="match status" value="1"/>
</dbReference>
<accession>A0A163PMV4</accession>
<evidence type="ECO:0000256" key="3">
    <source>
        <dbReference type="ARBA" id="ARBA00023163"/>
    </source>
</evidence>
<dbReference type="SUPFAM" id="SSF46689">
    <property type="entry name" value="Homeodomain-like"/>
    <property type="match status" value="2"/>
</dbReference>